<dbReference type="EMBL" id="KZ805463">
    <property type="protein sequence ID" value="PVH96477.1"/>
    <property type="molecule type" value="Genomic_DNA"/>
</dbReference>
<dbReference type="Proteomes" id="UP000244855">
    <property type="component" value="Unassembled WGS sequence"/>
</dbReference>
<organism evidence="3 4">
    <name type="scientific">Periconia macrospinosa</name>
    <dbReference type="NCBI Taxonomy" id="97972"/>
    <lineage>
        <taxon>Eukaryota</taxon>
        <taxon>Fungi</taxon>
        <taxon>Dikarya</taxon>
        <taxon>Ascomycota</taxon>
        <taxon>Pezizomycotina</taxon>
        <taxon>Dothideomycetes</taxon>
        <taxon>Pleosporomycetidae</taxon>
        <taxon>Pleosporales</taxon>
        <taxon>Massarineae</taxon>
        <taxon>Periconiaceae</taxon>
        <taxon>Periconia</taxon>
    </lineage>
</organism>
<accession>A0A2V1DED6</accession>
<dbReference type="InterPro" id="IPR057684">
    <property type="entry name" value="DUF7924"/>
</dbReference>
<dbReference type="Pfam" id="PF25545">
    <property type="entry name" value="DUF7924"/>
    <property type="match status" value="1"/>
</dbReference>
<gene>
    <name evidence="3" type="ORF">DM02DRAFT_687609</name>
</gene>
<name>A0A2V1DED6_9PLEO</name>
<proteinExistence type="predicted"/>
<keyword evidence="4" id="KW-1185">Reference proteome</keyword>
<feature type="domain" description="DUF7924" evidence="2">
    <location>
        <begin position="217"/>
        <end position="388"/>
    </location>
</feature>
<evidence type="ECO:0000256" key="1">
    <source>
        <dbReference type="SAM" id="MobiDB-lite"/>
    </source>
</evidence>
<feature type="region of interest" description="Disordered" evidence="1">
    <location>
        <begin position="1"/>
        <end position="52"/>
    </location>
</feature>
<reference evidence="3 4" key="1">
    <citation type="journal article" date="2018" name="Sci. Rep.">
        <title>Comparative genomics provides insights into the lifestyle and reveals functional heterogeneity of dark septate endophytic fungi.</title>
        <authorList>
            <person name="Knapp D.G."/>
            <person name="Nemeth J.B."/>
            <person name="Barry K."/>
            <person name="Hainaut M."/>
            <person name="Henrissat B."/>
            <person name="Johnson J."/>
            <person name="Kuo A."/>
            <person name="Lim J.H.P."/>
            <person name="Lipzen A."/>
            <person name="Nolan M."/>
            <person name="Ohm R.A."/>
            <person name="Tamas L."/>
            <person name="Grigoriev I.V."/>
            <person name="Spatafora J.W."/>
            <person name="Nagy L.G."/>
            <person name="Kovacs G.M."/>
        </authorList>
    </citation>
    <scope>NUCLEOTIDE SEQUENCE [LARGE SCALE GENOMIC DNA]</scope>
    <source>
        <strain evidence="3 4">DSE2036</strain>
    </source>
</reference>
<feature type="region of interest" description="Disordered" evidence="1">
    <location>
        <begin position="90"/>
        <end position="110"/>
    </location>
</feature>
<protein>
    <recommendedName>
        <fullName evidence="2">DUF7924 domain-containing protein</fullName>
    </recommendedName>
</protein>
<dbReference type="OrthoDB" id="5372703at2759"/>
<evidence type="ECO:0000259" key="2">
    <source>
        <dbReference type="Pfam" id="PF25545"/>
    </source>
</evidence>
<feature type="compositionally biased region" description="Basic and acidic residues" evidence="1">
    <location>
        <begin position="1"/>
        <end position="11"/>
    </location>
</feature>
<evidence type="ECO:0000313" key="3">
    <source>
        <dbReference type="EMBL" id="PVH96477.1"/>
    </source>
</evidence>
<feature type="compositionally biased region" description="Basic and acidic residues" evidence="1">
    <location>
        <begin position="18"/>
        <end position="38"/>
    </location>
</feature>
<evidence type="ECO:0000313" key="4">
    <source>
        <dbReference type="Proteomes" id="UP000244855"/>
    </source>
</evidence>
<sequence length="400" mass="44718">MASNDGKDWARPNDQLQCEEREPSILESYYFDKSDMTESHTGTNNRNEENETDRAVLNRANIFIHVQQELPPEITALLPAGLRDILDLDSTAPKDNPIASTTTDGNDVKKASENKEPDILLQKASSLVSPYNECCGRLRHLSPEFEHRRNLYADVVSELAGTSTCKNLIITSCSENPWNPLLKPIIPYPTLGDPSTWPVLTPETIGMASPRRTPVNNIPTPQPPITVGISRFAFTESQGSVLYRWQENEIVSSDPYEIQTFLLFPFLIFETVGGKDIVNLVGAQNAAAGAGSCAVRLLRSLAAQADNIDDAPRLVFTFTAEGEVRELWVCYWLFDEDKDRTCYHMTCYHMTCLGVWSSTLERDTEEFLRAIAIILLYGVEEFLPKIKRILDRASSEAGPA</sequence>
<dbReference type="AlphaFoldDB" id="A0A2V1DED6"/>
<dbReference type="STRING" id="97972.A0A2V1DED6"/>